<keyword evidence="1" id="KW-0472">Membrane</keyword>
<sequence length="472" mass="54259">MRLKRVPVYLRRLIRALYIPVAVNCPLLIWLAFQLLWPDSGIIFRTMVTAALLSGVWAVWIYLNIVPWPREEFASRRLTIMEGGRHLCRLALYGMAVQALGMWFCYPSLKALLVRAGENGQLGSHPGLLLWGNCIYAVVLLFLLMWNGILRMFFTSKRLRLGMRALMLLAMWVPGVNLLVLCYAMRKVHAEYDFECYKESVRLVRRESELCRTRYPLVMVHGVGFRDLRYFNYWGRIPRELTRYGATVYYGNQEAFATVEQNAGDILKVVQRVAEETGCGKVNMIAHSKGGLDSRYAISRLGAAPWVASLTTVCTPHRGCRFVDRACRLPEWLYRGVARVFDWGFGRFGDAHPDFYRATRQFSTQASERFNREVPDAPGVFYQSYATAMKDCLSDPLLTLPYLLIKPLEGENDGLVSVESAKWGEFRGVVRNRRHRGISHGDIIDLKREDYGDFDVVEFYVGLVKELRERGF</sequence>
<feature type="transmembrane region" description="Helical" evidence="1">
    <location>
        <begin position="12"/>
        <end position="36"/>
    </location>
</feature>
<evidence type="ECO:0000256" key="1">
    <source>
        <dbReference type="SAM" id="Phobius"/>
    </source>
</evidence>
<dbReference type="STRING" id="460384.SAMN05216313_1565"/>
<feature type="transmembrane region" description="Helical" evidence="1">
    <location>
        <begin position="42"/>
        <end position="66"/>
    </location>
</feature>
<dbReference type="AlphaFoldDB" id="A0A1I0K9V9"/>
<dbReference type="EMBL" id="FOIM01000056">
    <property type="protein sequence ID" value="SEU20676.1"/>
    <property type="molecule type" value="Genomic_DNA"/>
</dbReference>
<evidence type="ECO:0000313" key="2">
    <source>
        <dbReference type="EMBL" id="SEU20676.1"/>
    </source>
</evidence>
<protein>
    <submittedName>
        <fullName evidence="2">Triacylglycerol lipase</fullName>
    </submittedName>
</protein>
<dbReference type="SUPFAM" id="SSF53474">
    <property type="entry name" value="alpha/beta-Hydrolases"/>
    <property type="match status" value="1"/>
</dbReference>
<keyword evidence="1" id="KW-1133">Transmembrane helix</keyword>
<gene>
    <name evidence="2" type="ORF">SAMN05216313_1565</name>
</gene>
<organism evidence="2 3">
    <name type="scientific">Enterocloster lavalensis</name>
    <dbReference type="NCBI Taxonomy" id="460384"/>
    <lineage>
        <taxon>Bacteria</taxon>
        <taxon>Bacillati</taxon>
        <taxon>Bacillota</taxon>
        <taxon>Clostridia</taxon>
        <taxon>Lachnospirales</taxon>
        <taxon>Lachnospiraceae</taxon>
        <taxon>Enterocloster</taxon>
    </lineage>
</organism>
<dbReference type="RefSeq" id="WP_276855820.1">
    <property type="nucleotide sequence ID" value="NZ_CAJJSN010000062.1"/>
</dbReference>
<feature type="transmembrane region" description="Helical" evidence="1">
    <location>
        <begin position="166"/>
        <end position="186"/>
    </location>
</feature>
<dbReference type="Proteomes" id="UP000198508">
    <property type="component" value="Unassembled WGS sequence"/>
</dbReference>
<keyword evidence="3" id="KW-1185">Reference proteome</keyword>
<feature type="transmembrane region" description="Helical" evidence="1">
    <location>
        <begin position="129"/>
        <end position="154"/>
    </location>
</feature>
<accession>A0A1I0K9V9</accession>
<name>A0A1I0K9V9_9FIRM</name>
<evidence type="ECO:0000313" key="3">
    <source>
        <dbReference type="Proteomes" id="UP000198508"/>
    </source>
</evidence>
<proteinExistence type="predicted"/>
<keyword evidence="1" id="KW-0812">Transmembrane</keyword>
<dbReference type="InterPro" id="IPR029058">
    <property type="entry name" value="AB_hydrolase_fold"/>
</dbReference>
<dbReference type="Gene3D" id="3.40.50.1820">
    <property type="entry name" value="alpha/beta hydrolase"/>
    <property type="match status" value="1"/>
</dbReference>
<reference evidence="3" key="1">
    <citation type="submission" date="2016-10" db="EMBL/GenBank/DDBJ databases">
        <authorList>
            <person name="Varghese N."/>
            <person name="Submissions S."/>
        </authorList>
    </citation>
    <scope>NUCLEOTIDE SEQUENCE [LARGE SCALE GENOMIC DNA]</scope>
    <source>
        <strain evidence="3">NLAE-zl-G277</strain>
    </source>
</reference>
<feature type="transmembrane region" description="Helical" evidence="1">
    <location>
        <begin position="87"/>
        <end position="109"/>
    </location>
</feature>